<accession>A0A6F8PMZ3</accession>
<dbReference type="GO" id="GO:0012505">
    <property type="term" value="C:endomembrane system"/>
    <property type="evidence" value="ECO:0007669"/>
    <property type="project" value="UniProtKB-SubCell"/>
</dbReference>
<feature type="transmembrane region" description="Helical" evidence="11">
    <location>
        <begin position="295"/>
        <end position="315"/>
    </location>
</feature>
<dbReference type="Pfam" id="PF02080">
    <property type="entry name" value="TrkA_C"/>
    <property type="match status" value="1"/>
</dbReference>
<dbReference type="Gene3D" id="3.40.50.720">
    <property type="entry name" value="NAD(P)-binding Rossmann-like Domain"/>
    <property type="match status" value="1"/>
</dbReference>
<feature type="domain" description="RCK C-terminal" evidence="13">
    <location>
        <begin position="576"/>
        <end position="660"/>
    </location>
</feature>
<name>A0A6F8PMZ3_9GAMM</name>
<dbReference type="PROSITE" id="PS51202">
    <property type="entry name" value="RCK_C"/>
    <property type="match status" value="1"/>
</dbReference>
<dbReference type="Pfam" id="PF02254">
    <property type="entry name" value="TrkA_N"/>
    <property type="match status" value="1"/>
</dbReference>
<evidence type="ECO:0000313" key="15">
    <source>
        <dbReference type="Proteomes" id="UP000501466"/>
    </source>
</evidence>
<dbReference type="GO" id="GO:0008324">
    <property type="term" value="F:monoatomic cation transmembrane transporter activity"/>
    <property type="evidence" value="ECO:0007669"/>
    <property type="project" value="InterPro"/>
</dbReference>
<dbReference type="PANTHER" id="PTHR46157:SF4">
    <property type="entry name" value="K(+) EFFLUX ANTIPORTER 3, CHLOROPLASTIC"/>
    <property type="match status" value="1"/>
</dbReference>
<feature type="transmembrane region" description="Helical" evidence="11">
    <location>
        <begin position="359"/>
        <end position="378"/>
    </location>
</feature>
<dbReference type="RefSeq" id="WP_173291283.1">
    <property type="nucleotide sequence ID" value="NZ_AP021888.1"/>
</dbReference>
<dbReference type="InterPro" id="IPR036721">
    <property type="entry name" value="RCK_C_sf"/>
</dbReference>
<keyword evidence="4" id="KW-0050">Antiport</keyword>
<feature type="transmembrane region" description="Helical" evidence="11">
    <location>
        <begin position="181"/>
        <end position="203"/>
    </location>
</feature>
<feature type="transmembrane region" description="Helical" evidence="11">
    <location>
        <begin position="86"/>
        <end position="104"/>
    </location>
</feature>
<evidence type="ECO:0000256" key="2">
    <source>
        <dbReference type="ARBA" id="ARBA00005551"/>
    </source>
</evidence>
<evidence type="ECO:0000259" key="13">
    <source>
        <dbReference type="PROSITE" id="PS51202"/>
    </source>
</evidence>
<dbReference type="GO" id="GO:0015297">
    <property type="term" value="F:antiporter activity"/>
    <property type="evidence" value="ECO:0007669"/>
    <property type="project" value="UniProtKB-KW"/>
</dbReference>
<dbReference type="InterPro" id="IPR036291">
    <property type="entry name" value="NAD(P)-bd_dom_sf"/>
</dbReference>
<dbReference type="EMBL" id="AP021888">
    <property type="protein sequence ID" value="BBP43491.1"/>
    <property type="molecule type" value="Genomic_DNA"/>
</dbReference>
<protein>
    <submittedName>
        <fullName evidence="14">Potassium transporter</fullName>
    </submittedName>
</protein>
<dbReference type="InterPro" id="IPR004771">
    <property type="entry name" value="K/H_exchanger"/>
</dbReference>
<dbReference type="PANTHER" id="PTHR46157">
    <property type="entry name" value="K(+) EFFLUX ANTIPORTER 3, CHLOROPLASTIC"/>
    <property type="match status" value="1"/>
</dbReference>
<evidence type="ECO:0000259" key="12">
    <source>
        <dbReference type="PROSITE" id="PS51201"/>
    </source>
</evidence>
<evidence type="ECO:0000256" key="6">
    <source>
        <dbReference type="ARBA" id="ARBA00022692"/>
    </source>
</evidence>
<feature type="transmembrane region" description="Helical" evidence="11">
    <location>
        <begin position="336"/>
        <end position="353"/>
    </location>
</feature>
<feature type="transmembrane region" description="Helical" evidence="11">
    <location>
        <begin position="55"/>
        <end position="74"/>
    </location>
</feature>
<dbReference type="GO" id="GO:1902600">
    <property type="term" value="P:proton transmembrane transport"/>
    <property type="evidence" value="ECO:0007669"/>
    <property type="project" value="InterPro"/>
</dbReference>
<evidence type="ECO:0000256" key="11">
    <source>
        <dbReference type="SAM" id="Phobius"/>
    </source>
</evidence>
<dbReference type="KEGG" id="tzo:THMIRHAT_12370"/>
<feature type="transmembrane region" description="Helical" evidence="11">
    <location>
        <begin position="6"/>
        <end position="24"/>
    </location>
</feature>
<keyword evidence="9" id="KW-0406">Ion transport</keyword>
<dbReference type="PROSITE" id="PS51201">
    <property type="entry name" value="RCK_N"/>
    <property type="match status" value="1"/>
</dbReference>
<keyword evidence="6 11" id="KW-0812">Transmembrane</keyword>
<dbReference type="InterPro" id="IPR006153">
    <property type="entry name" value="Cation/H_exchanger_TM"/>
</dbReference>
<dbReference type="Pfam" id="PF00999">
    <property type="entry name" value="Na_H_Exchanger"/>
    <property type="match status" value="1"/>
</dbReference>
<dbReference type="AlphaFoldDB" id="A0A6F8PMZ3"/>
<evidence type="ECO:0000256" key="3">
    <source>
        <dbReference type="ARBA" id="ARBA00022448"/>
    </source>
</evidence>
<keyword evidence="15" id="KW-1185">Reference proteome</keyword>
<evidence type="ECO:0000256" key="1">
    <source>
        <dbReference type="ARBA" id="ARBA00004127"/>
    </source>
</evidence>
<comment type="similarity">
    <text evidence="2">Belongs to the monovalent cation:proton antiporter 2 (CPA2) transporter (TC 2.A.37) family.</text>
</comment>
<feature type="transmembrane region" description="Helical" evidence="11">
    <location>
        <begin position="31"/>
        <end position="49"/>
    </location>
</feature>
<evidence type="ECO:0000256" key="9">
    <source>
        <dbReference type="ARBA" id="ARBA00023065"/>
    </source>
</evidence>
<proteinExistence type="inferred from homology"/>
<evidence type="ECO:0000256" key="8">
    <source>
        <dbReference type="ARBA" id="ARBA00022989"/>
    </source>
</evidence>
<dbReference type="InterPro" id="IPR006037">
    <property type="entry name" value="RCK_C"/>
</dbReference>
<keyword evidence="7" id="KW-0630">Potassium</keyword>
<dbReference type="GO" id="GO:0006813">
    <property type="term" value="P:potassium ion transport"/>
    <property type="evidence" value="ECO:0007669"/>
    <property type="project" value="UniProtKB-KW"/>
</dbReference>
<evidence type="ECO:0000256" key="5">
    <source>
        <dbReference type="ARBA" id="ARBA00022538"/>
    </source>
</evidence>
<dbReference type="Gene3D" id="3.30.70.1450">
    <property type="entry name" value="Regulator of K+ conductance, C-terminal domain"/>
    <property type="match status" value="1"/>
</dbReference>
<dbReference type="InterPro" id="IPR038770">
    <property type="entry name" value="Na+/solute_symporter_sf"/>
</dbReference>
<feature type="transmembrane region" description="Helical" evidence="11">
    <location>
        <begin position="269"/>
        <end position="289"/>
    </location>
</feature>
<keyword evidence="10 11" id="KW-0472">Membrane</keyword>
<reference evidence="15" key="1">
    <citation type="submission" date="2019-11" db="EMBL/GenBank/DDBJ databases">
        <title>Isolation and characterization of two novel species in the genus Thiomicrorhabdus.</title>
        <authorList>
            <person name="Mochizuki J."/>
            <person name="Kojima H."/>
            <person name="Fukui M."/>
        </authorList>
    </citation>
    <scope>NUCLEOTIDE SEQUENCE [LARGE SCALE GENOMIC DNA]</scope>
    <source>
        <strain evidence="15">AkT22</strain>
    </source>
</reference>
<evidence type="ECO:0000313" key="14">
    <source>
        <dbReference type="EMBL" id="BBP43491.1"/>
    </source>
</evidence>
<gene>
    <name evidence="14" type="primary">kefB</name>
    <name evidence="14" type="ORF">THMIRHAT_12370</name>
</gene>
<feature type="transmembrane region" description="Helical" evidence="11">
    <location>
        <begin position="147"/>
        <end position="169"/>
    </location>
</feature>
<evidence type="ECO:0000256" key="10">
    <source>
        <dbReference type="ARBA" id="ARBA00023136"/>
    </source>
</evidence>
<dbReference type="GO" id="GO:0005886">
    <property type="term" value="C:plasma membrane"/>
    <property type="evidence" value="ECO:0007669"/>
    <property type="project" value="TreeGrafter"/>
</dbReference>
<keyword evidence="5" id="KW-0633">Potassium transport</keyword>
<dbReference type="NCBIfam" id="TIGR00932">
    <property type="entry name" value="2a37"/>
    <property type="match status" value="1"/>
</dbReference>
<dbReference type="Proteomes" id="UP000501466">
    <property type="component" value="Chromosome"/>
</dbReference>
<evidence type="ECO:0000256" key="7">
    <source>
        <dbReference type="ARBA" id="ARBA00022958"/>
    </source>
</evidence>
<dbReference type="FunFam" id="3.40.50.720:FF:000036">
    <property type="entry name" value="Glutathione-regulated potassium-efflux system protein KefB"/>
    <property type="match status" value="1"/>
</dbReference>
<keyword evidence="3" id="KW-0813">Transport</keyword>
<feature type="domain" description="RCK N-terminal" evidence="12">
    <location>
        <begin position="410"/>
        <end position="527"/>
    </location>
</feature>
<keyword evidence="8 11" id="KW-1133">Transmembrane helix</keyword>
<feature type="transmembrane region" description="Helical" evidence="11">
    <location>
        <begin position="116"/>
        <end position="135"/>
    </location>
</feature>
<sequence length="662" mass="73297">MQDHILFSIVLLLTLTVIIVSLSRRIHVPPILNYIFVGIIVGPYGFEWIRSEGNIHFLAEFGIVFLLFSIGLEFSLSQMIAMRKQVFGLGTAQVFITTLLAFIIGEVVGLDRVTNIIVASAFALSSTAIVIKQLSEQSEIQSRHGKSAVGILIFQDIMAIPLLILIPALGTASADALANDLAIAFLKGAFVVVVMLLAGRYLLRPLFHEVASSKSSELFTLTVLTVVLTAAAFTEEMDISMTLGAFLAGMMLGETEFRHQIESDIKPFQNILLGLFFITVGMMISPMIVIENWAMIALITLGIFVVKGSVIYGMMKYGFKKEEGVALRTALSVSQVGEFGLVLITLALSYSLITGELGQLLLTSAVMSMMISAFLIKFNGRITKRIFSKTYQQNFIDIEHKIEIDTQYLKDHVILCGFGRVGQTTAKFLKTSGVPYLALDLDITRVKEAQQAGERVFYGDSSRQSILEATHIESAKILIITFSDYHSTLKIIRAVKNLRTDLPILVRTTDDSHVNDILEAGATEVVPDIFESSIMLASHLLLMIGHPPSQVLRQTREVRKNRYRFLDNFYPGEMDVSTSEQHQVIGSIIQTIPLEESAYGVGKRLRELPFKDMNITVQGIKRGSVRGDSPDDKTRLRAHDILIVAGLPEDVEKITSFIRLGR</sequence>
<organism evidence="14 15">
    <name type="scientific">Thiosulfativibrio zosterae</name>
    <dbReference type="NCBI Taxonomy" id="2675053"/>
    <lineage>
        <taxon>Bacteria</taxon>
        <taxon>Pseudomonadati</taxon>
        <taxon>Pseudomonadota</taxon>
        <taxon>Gammaproteobacteria</taxon>
        <taxon>Thiotrichales</taxon>
        <taxon>Piscirickettsiaceae</taxon>
        <taxon>Thiosulfativibrio</taxon>
    </lineage>
</organism>
<comment type="subcellular location">
    <subcellularLocation>
        <location evidence="1">Endomembrane system</location>
        <topology evidence="1">Multi-pass membrane protein</topology>
    </subcellularLocation>
</comment>
<dbReference type="Gene3D" id="1.20.1530.20">
    <property type="match status" value="1"/>
</dbReference>
<evidence type="ECO:0000256" key="4">
    <source>
        <dbReference type="ARBA" id="ARBA00022449"/>
    </source>
</evidence>
<dbReference type="SUPFAM" id="SSF51735">
    <property type="entry name" value="NAD(P)-binding Rossmann-fold domains"/>
    <property type="match status" value="1"/>
</dbReference>
<dbReference type="InterPro" id="IPR003148">
    <property type="entry name" value="RCK_N"/>
</dbReference>
<dbReference type="SUPFAM" id="SSF116726">
    <property type="entry name" value="TrkA C-terminal domain-like"/>
    <property type="match status" value="1"/>
</dbReference>